<organism evidence="9 10">
    <name type="scientific">Roseibacillus ishigakijimensis</name>
    <dbReference type="NCBI Taxonomy" id="454146"/>
    <lineage>
        <taxon>Bacteria</taxon>
        <taxon>Pseudomonadati</taxon>
        <taxon>Verrucomicrobiota</taxon>
        <taxon>Verrucomicrobiia</taxon>
        <taxon>Verrucomicrobiales</taxon>
        <taxon>Verrucomicrobiaceae</taxon>
        <taxon>Roseibacillus</taxon>
    </lineage>
</organism>
<evidence type="ECO:0000256" key="8">
    <source>
        <dbReference type="SAM" id="Phobius"/>
    </source>
</evidence>
<comment type="similarity">
    <text evidence="2 7">Belongs to the ExbD/TolR family.</text>
</comment>
<evidence type="ECO:0000313" key="9">
    <source>
        <dbReference type="EMBL" id="MBK1832570.1"/>
    </source>
</evidence>
<name>A0A934RKT9_9BACT</name>
<dbReference type="AlphaFoldDB" id="A0A934RKT9"/>
<keyword evidence="7" id="KW-0653">Protein transport</keyword>
<keyword evidence="6 8" id="KW-0472">Membrane</keyword>
<evidence type="ECO:0000256" key="3">
    <source>
        <dbReference type="ARBA" id="ARBA00022475"/>
    </source>
</evidence>
<evidence type="ECO:0000313" key="10">
    <source>
        <dbReference type="Proteomes" id="UP000604083"/>
    </source>
</evidence>
<protein>
    <submittedName>
        <fullName evidence="9">Biopolymer transporter ExbD</fullName>
    </submittedName>
</protein>
<dbReference type="RefSeq" id="WP_200390002.1">
    <property type="nucleotide sequence ID" value="NZ_JAENIO010000001.1"/>
</dbReference>
<evidence type="ECO:0000256" key="4">
    <source>
        <dbReference type="ARBA" id="ARBA00022692"/>
    </source>
</evidence>
<keyword evidence="7" id="KW-0813">Transport</keyword>
<evidence type="ECO:0000256" key="2">
    <source>
        <dbReference type="ARBA" id="ARBA00005811"/>
    </source>
</evidence>
<feature type="transmembrane region" description="Helical" evidence="8">
    <location>
        <begin position="24"/>
        <end position="43"/>
    </location>
</feature>
<reference evidence="9" key="1">
    <citation type="submission" date="2021-01" db="EMBL/GenBank/DDBJ databases">
        <title>Modified the classification status of verrucomicrobia.</title>
        <authorList>
            <person name="Feng X."/>
        </authorList>
    </citation>
    <scope>NUCLEOTIDE SEQUENCE</scope>
    <source>
        <strain evidence="9">KCTC 12986</strain>
    </source>
</reference>
<dbReference type="EMBL" id="JAENIO010000001">
    <property type="protein sequence ID" value="MBK1832570.1"/>
    <property type="molecule type" value="Genomic_DNA"/>
</dbReference>
<keyword evidence="3" id="KW-1003">Cell membrane</keyword>
<dbReference type="GO" id="GO:0005886">
    <property type="term" value="C:plasma membrane"/>
    <property type="evidence" value="ECO:0007669"/>
    <property type="project" value="UniProtKB-SubCell"/>
</dbReference>
<proteinExistence type="inferred from homology"/>
<sequence>MASKKLRAQNANQGDELSVDMSPMIDMVFLLLIFFIVTANLVVVKMDKRVEVPVAENSSPQEKKTGRIVINVYGDGGREDGVRYSMGDGDFTPIADDDAAIREYIEEQKNKMDGTVKPQLHLRGHRNTEFKHCQRVIALAAEVGVDQVVFASYATAKAYAN</sequence>
<gene>
    <name evidence="9" type="ORF">JIN78_00740</name>
</gene>
<accession>A0A934RKT9</accession>
<evidence type="ECO:0000256" key="6">
    <source>
        <dbReference type="ARBA" id="ARBA00023136"/>
    </source>
</evidence>
<evidence type="ECO:0000256" key="1">
    <source>
        <dbReference type="ARBA" id="ARBA00004162"/>
    </source>
</evidence>
<dbReference type="InterPro" id="IPR003400">
    <property type="entry name" value="ExbD"/>
</dbReference>
<dbReference type="GO" id="GO:0022857">
    <property type="term" value="F:transmembrane transporter activity"/>
    <property type="evidence" value="ECO:0007669"/>
    <property type="project" value="InterPro"/>
</dbReference>
<dbReference type="Proteomes" id="UP000604083">
    <property type="component" value="Unassembled WGS sequence"/>
</dbReference>
<comment type="subcellular location">
    <subcellularLocation>
        <location evidence="1">Cell membrane</location>
        <topology evidence="1">Single-pass membrane protein</topology>
    </subcellularLocation>
    <subcellularLocation>
        <location evidence="7">Cell membrane</location>
        <topology evidence="7">Single-pass type II membrane protein</topology>
    </subcellularLocation>
</comment>
<comment type="caution">
    <text evidence="9">The sequence shown here is derived from an EMBL/GenBank/DDBJ whole genome shotgun (WGS) entry which is preliminary data.</text>
</comment>
<evidence type="ECO:0000256" key="5">
    <source>
        <dbReference type="ARBA" id="ARBA00022989"/>
    </source>
</evidence>
<keyword evidence="5 8" id="KW-1133">Transmembrane helix</keyword>
<keyword evidence="4 7" id="KW-0812">Transmembrane</keyword>
<evidence type="ECO:0000256" key="7">
    <source>
        <dbReference type="RuleBase" id="RU003879"/>
    </source>
</evidence>
<dbReference type="PANTHER" id="PTHR30558:SF3">
    <property type="entry name" value="BIOPOLYMER TRANSPORT PROTEIN EXBD-RELATED"/>
    <property type="match status" value="1"/>
</dbReference>
<dbReference type="PANTHER" id="PTHR30558">
    <property type="entry name" value="EXBD MEMBRANE COMPONENT OF PMF-DRIVEN MACROMOLECULE IMPORT SYSTEM"/>
    <property type="match status" value="1"/>
</dbReference>
<dbReference type="GO" id="GO:0015031">
    <property type="term" value="P:protein transport"/>
    <property type="evidence" value="ECO:0007669"/>
    <property type="project" value="UniProtKB-KW"/>
</dbReference>
<keyword evidence="10" id="KW-1185">Reference proteome</keyword>
<dbReference type="Pfam" id="PF02472">
    <property type="entry name" value="ExbD"/>
    <property type="match status" value="1"/>
</dbReference>